<dbReference type="Gene3D" id="2.150.10.10">
    <property type="entry name" value="Serralysin-like metalloprotease, C-terminal"/>
    <property type="match status" value="9"/>
</dbReference>
<evidence type="ECO:0000256" key="3">
    <source>
        <dbReference type="ARBA" id="ARBA00022837"/>
    </source>
</evidence>
<evidence type="ECO:0000313" key="6">
    <source>
        <dbReference type="Proteomes" id="UP000095039"/>
    </source>
</evidence>
<gene>
    <name evidence="5" type="ORF">A1OK_14360</name>
</gene>
<evidence type="ECO:0000256" key="2">
    <source>
        <dbReference type="ARBA" id="ARBA00022525"/>
    </source>
</evidence>
<dbReference type="SUPFAM" id="SSF51120">
    <property type="entry name" value="beta-Roll"/>
    <property type="match status" value="7"/>
</dbReference>
<dbReference type="InterPro" id="IPR018511">
    <property type="entry name" value="Hemolysin-typ_Ca-bd_CS"/>
</dbReference>
<dbReference type="PRINTS" id="PR00313">
    <property type="entry name" value="CABNDNGRPT"/>
</dbReference>
<dbReference type="GO" id="GO:0005509">
    <property type="term" value="F:calcium ion binding"/>
    <property type="evidence" value="ECO:0007669"/>
    <property type="project" value="InterPro"/>
</dbReference>
<dbReference type="RefSeq" id="WP_016959566.1">
    <property type="nucleotide sequence ID" value="NZ_AJWN02000089.1"/>
</dbReference>
<name>A0A1E5C243_9GAMM</name>
<feature type="compositionally biased region" description="Acidic residues" evidence="4">
    <location>
        <begin position="196"/>
        <end position="218"/>
    </location>
</feature>
<dbReference type="InterPro" id="IPR001343">
    <property type="entry name" value="Hemolysn_Ca-bd"/>
</dbReference>
<dbReference type="PANTHER" id="PTHR38340">
    <property type="entry name" value="S-LAYER PROTEIN"/>
    <property type="match status" value="1"/>
</dbReference>
<keyword evidence="6" id="KW-1185">Reference proteome</keyword>
<evidence type="ECO:0000256" key="4">
    <source>
        <dbReference type="SAM" id="MobiDB-lite"/>
    </source>
</evidence>
<accession>A0A1E5C243</accession>
<keyword evidence="3" id="KW-0106">Calcium</keyword>
<evidence type="ECO:0000313" key="5">
    <source>
        <dbReference type="EMBL" id="OEE59222.1"/>
    </source>
</evidence>
<evidence type="ECO:0008006" key="7">
    <source>
        <dbReference type="Google" id="ProtNLM"/>
    </source>
</evidence>
<dbReference type="InterPro" id="IPR011049">
    <property type="entry name" value="Serralysin-like_metalloprot_C"/>
</dbReference>
<proteinExistence type="predicted"/>
<dbReference type="AlphaFoldDB" id="A0A1E5C243"/>
<comment type="caution">
    <text evidence="5">The sequence shown here is derived from an EMBL/GenBank/DDBJ whole genome shotgun (WGS) entry which is preliminary data.</text>
</comment>
<sequence>MNINDQDLSEPNSLSLTFDEQQNGVINAASTTRAASDIIGTDQNDTLHGDDNDNRIYGLDYNDTLYGHGGDDELHGGSRSDTLYGGDGNDKLYGMTDTAPTGPYYGFNRLYGESGNDELYGSLGIDHLYGGLHNDVLYGDQGNDSLYGEQGHDTLHGGDGADRLYGDGGNDTLHGEDGIDKLYGGAGDDFLSGGEGNDEISGDAGDDQLEGDSGDDELTGGAGNDILNGGDGDDTLLANVGNDTLYGGEGNDTLYGNEGDDTLNGQDGNDTLFGDQGDDTLFGGNGNNSLDGGSGYDRAYGASGDDTIIDSELAIGAGGKDIIFANAHTADVAIGGAGNDWVEGFGGDLVSGGSGNDVLVSFGKNDTLQGGTGDDVLLIEGSTADSTRLFGGAGDDYLSGNGKDQLLIGGSGADIFHFGHSILRSEDVIPNETPSIGHDRIVDFEIGVDTISIDTSLANSIDDLIIEQHGITTRITLSDGSTIILNKVQATDLSTSDFAFTSANTYSDRLGDWQSYADSYWRFSTASNNDTINIKKIGNNTNNAEYFDGGAGDDTLTSRGGNDILAGGDGNDTFELRQEIRFSSTDTSTDIQTVQIEDFTVGTDTLTISFNSYNLSGFDLSMITAKQVGSAAVLELNEYFQVVLKNFDATSFESEQVSYVIRGNNGNETLLGDDANNTISGEKGNDIIEGDGGDDTLDGGAGNDAVSGGNGNDQLWGGGGSDTLFGNEGNDKLYAEGGNDQLDGGAGDDLLVADIGNNTLTGGSGEDTFKAGDYEKNGSQNSQYHNTVTDFEIDKDSVEITHALDSLSLHHLDDDGIYSVTDFFSQVGSDVLIEGSRQASFTLENINLADLNGGQFHFTLIGRNSADHIVGGDGNDTLIGRKGNDTLEGGAGNDWLEGGVGFDTLTGGQGADTFVVDDDQVDFSIVETDTISDFEVGIDKVLFSHYNADKIDFDDFIVTQQGSDTLVELIRPYSIDEREYVDDYVHVLFKNTNVSDITADDFVFV</sequence>
<reference evidence="5 6" key="1">
    <citation type="journal article" date="2012" name="Science">
        <title>Ecological populations of bacteria act as socially cohesive units of antibiotic production and resistance.</title>
        <authorList>
            <person name="Cordero O.X."/>
            <person name="Wildschutte H."/>
            <person name="Kirkup B."/>
            <person name="Proehl S."/>
            <person name="Ngo L."/>
            <person name="Hussain F."/>
            <person name="Le Roux F."/>
            <person name="Mincer T."/>
            <person name="Polz M.F."/>
        </authorList>
    </citation>
    <scope>NUCLEOTIDE SEQUENCE [LARGE SCALE GENOMIC DNA]</scope>
    <source>
        <strain evidence="5 6">FF-454</strain>
    </source>
</reference>
<feature type="region of interest" description="Disordered" evidence="4">
    <location>
        <begin position="148"/>
        <end position="230"/>
    </location>
</feature>
<dbReference type="Proteomes" id="UP000095039">
    <property type="component" value="Unassembled WGS sequence"/>
</dbReference>
<dbReference type="EMBL" id="AJWN02000089">
    <property type="protein sequence ID" value="OEE59222.1"/>
    <property type="molecule type" value="Genomic_DNA"/>
</dbReference>
<dbReference type="Pfam" id="PF00353">
    <property type="entry name" value="HemolysinCabind"/>
    <property type="match status" value="14"/>
</dbReference>
<dbReference type="PANTHER" id="PTHR38340:SF1">
    <property type="entry name" value="S-LAYER PROTEIN"/>
    <property type="match status" value="1"/>
</dbReference>
<comment type="subcellular location">
    <subcellularLocation>
        <location evidence="1">Secreted</location>
    </subcellularLocation>
</comment>
<keyword evidence="2" id="KW-0964">Secreted</keyword>
<dbReference type="PROSITE" id="PS00330">
    <property type="entry name" value="HEMOLYSIN_CALCIUM"/>
    <property type="match status" value="8"/>
</dbReference>
<evidence type="ECO:0000256" key="1">
    <source>
        <dbReference type="ARBA" id="ARBA00004613"/>
    </source>
</evidence>
<organism evidence="5 6">
    <name type="scientific">Enterovibrio norvegicus FF-454</name>
    <dbReference type="NCBI Taxonomy" id="1185651"/>
    <lineage>
        <taxon>Bacteria</taxon>
        <taxon>Pseudomonadati</taxon>
        <taxon>Pseudomonadota</taxon>
        <taxon>Gammaproteobacteria</taxon>
        <taxon>Vibrionales</taxon>
        <taxon>Vibrionaceae</taxon>
        <taxon>Enterovibrio</taxon>
    </lineage>
</organism>
<protein>
    <recommendedName>
        <fullName evidence="7">Alkaline phosphatase</fullName>
    </recommendedName>
</protein>
<dbReference type="GO" id="GO:0005576">
    <property type="term" value="C:extracellular region"/>
    <property type="evidence" value="ECO:0007669"/>
    <property type="project" value="UniProtKB-SubCell"/>
</dbReference>
<dbReference type="InterPro" id="IPR050557">
    <property type="entry name" value="RTX_toxin/Mannuronan_C5-epim"/>
</dbReference>
<feature type="compositionally biased region" description="Basic and acidic residues" evidence="4">
    <location>
        <begin position="150"/>
        <end position="165"/>
    </location>
</feature>